<proteinExistence type="inferred from homology"/>
<evidence type="ECO:0000256" key="7">
    <source>
        <dbReference type="SAM" id="Phobius"/>
    </source>
</evidence>
<evidence type="ECO:0000313" key="9">
    <source>
        <dbReference type="Proteomes" id="UP000192140"/>
    </source>
</evidence>
<keyword evidence="4 7" id="KW-0812">Transmembrane</keyword>
<dbReference type="EMBL" id="FCNP01000049">
    <property type="protein sequence ID" value="CVI63459.1"/>
    <property type="molecule type" value="Genomic_DNA"/>
</dbReference>
<evidence type="ECO:0000256" key="6">
    <source>
        <dbReference type="ARBA" id="ARBA00023136"/>
    </source>
</evidence>
<keyword evidence="5 7" id="KW-1133">Transmembrane helix</keyword>
<dbReference type="GO" id="GO:0005886">
    <property type="term" value="C:plasma membrane"/>
    <property type="evidence" value="ECO:0007669"/>
    <property type="project" value="UniProtKB-SubCell"/>
</dbReference>
<feature type="transmembrane region" description="Helical" evidence="7">
    <location>
        <begin position="46"/>
        <end position="64"/>
    </location>
</feature>
<feature type="transmembrane region" description="Helical" evidence="7">
    <location>
        <begin position="71"/>
        <end position="88"/>
    </location>
</feature>
<comment type="subcellular location">
    <subcellularLocation>
        <location evidence="1">Cell membrane</location>
        <topology evidence="1">Multi-pass membrane protein</topology>
    </subcellularLocation>
</comment>
<evidence type="ECO:0000256" key="1">
    <source>
        <dbReference type="ARBA" id="ARBA00004651"/>
    </source>
</evidence>
<comment type="similarity">
    <text evidence="2">Belongs to the DoxX family.</text>
</comment>
<gene>
    <name evidence="8" type="ORF">AGR7A_pAt20238</name>
</gene>
<dbReference type="Proteomes" id="UP000192140">
    <property type="component" value="Unassembled WGS sequence"/>
</dbReference>
<dbReference type="InterPro" id="IPR051907">
    <property type="entry name" value="DoxX-like_oxidoreductase"/>
</dbReference>
<evidence type="ECO:0008006" key="10">
    <source>
        <dbReference type="Google" id="ProtNLM"/>
    </source>
</evidence>
<comment type="caution">
    <text evidence="8">The sequence shown here is derived from an EMBL/GenBank/DDBJ whole genome shotgun (WGS) entry which is preliminary data.</text>
</comment>
<dbReference type="InterPro" id="IPR032808">
    <property type="entry name" value="DoxX"/>
</dbReference>
<dbReference type="PANTHER" id="PTHR33452:SF4">
    <property type="entry name" value="BLL4328 PROTEIN"/>
    <property type="match status" value="1"/>
</dbReference>
<dbReference type="RefSeq" id="WP_080855177.1">
    <property type="nucleotide sequence ID" value="NZ_LT009777.1"/>
</dbReference>
<evidence type="ECO:0000313" key="8">
    <source>
        <dbReference type="EMBL" id="CVI63459.1"/>
    </source>
</evidence>
<evidence type="ECO:0000256" key="2">
    <source>
        <dbReference type="ARBA" id="ARBA00006679"/>
    </source>
</evidence>
<reference evidence="8" key="1">
    <citation type="submission" date="2016-01" db="EMBL/GenBank/DDBJ databases">
        <authorList>
            <person name="Regsiter A."/>
            <person name="william w."/>
        </authorList>
    </citation>
    <scope>NUCLEOTIDE SEQUENCE</scope>
    <source>
        <strain evidence="8">NCPPB 1641</strain>
    </source>
</reference>
<name>A0A1S7U9F8_9HYPH</name>
<dbReference type="Pfam" id="PF07681">
    <property type="entry name" value="DoxX"/>
    <property type="match status" value="1"/>
</dbReference>
<evidence type="ECO:0000256" key="4">
    <source>
        <dbReference type="ARBA" id="ARBA00022692"/>
    </source>
</evidence>
<keyword evidence="6 7" id="KW-0472">Membrane</keyword>
<accession>A0A1S7U9F8</accession>
<dbReference type="AlphaFoldDB" id="A0A1S7U9F8"/>
<feature type="transmembrane region" description="Helical" evidence="7">
    <location>
        <begin position="100"/>
        <end position="122"/>
    </location>
</feature>
<keyword evidence="9" id="KW-1185">Reference proteome</keyword>
<sequence>MIQKLDDARPYALAALRIALGLVIFSFGTAKIFGFHAGQFTPPAGSLPWVAGLIELVLGFLFLVGFQTRIVAFLLSGQMAVAYFLVHFPHSFFPTENGGYAAAVYCFTFLYFVAAGAGPASIDVKMSAVKPS</sequence>
<dbReference type="PANTHER" id="PTHR33452">
    <property type="entry name" value="OXIDOREDUCTASE CATD-RELATED"/>
    <property type="match status" value="1"/>
</dbReference>
<evidence type="ECO:0000256" key="3">
    <source>
        <dbReference type="ARBA" id="ARBA00022475"/>
    </source>
</evidence>
<protein>
    <recommendedName>
        <fullName evidence="10">DoxX family protein</fullName>
    </recommendedName>
</protein>
<evidence type="ECO:0000256" key="5">
    <source>
        <dbReference type="ARBA" id="ARBA00022989"/>
    </source>
</evidence>
<feature type="transmembrane region" description="Helical" evidence="7">
    <location>
        <begin position="12"/>
        <end position="34"/>
    </location>
</feature>
<keyword evidence="3" id="KW-1003">Cell membrane</keyword>
<organism evidence="8 9">
    <name type="scientific">Agrobacterium deltaense NCPPB 1641</name>
    <dbReference type="NCBI Taxonomy" id="1183425"/>
    <lineage>
        <taxon>Bacteria</taxon>
        <taxon>Pseudomonadati</taxon>
        <taxon>Pseudomonadota</taxon>
        <taxon>Alphaproteobacteria</taxon>
        <taxon>Hyphomicrobiales</taxon>
        <taxon>Rhizobiaceae</taxon>
        <taxon>Rhizobium/Agrobacterium group</taxon>
        <taxon>Agrobacterium</taxon>
    </lineage>
</organism>